<dbReference type="InterPro" id="IPR004358">
    <property type="entry name" value="Sig_transdc_His_kin-like_C"/>
</dbReference>
<dbReference type="InterPro" id="IPR036890">
    <property type="entry name" value="HATPase_C_sf"/>
</dbReference>
<organism evidence="6 7">
    <name type="scientific">Candidatus Competibacter phosphatis</name>
    <dbReference type="NCBI Taxonomy" id="221280"/>
    <lineage>
        <taxon>Bacteria</taxon>
        <taxon>Pseudomonadati</taxon>
        <taxon>Pseudomonadota</taxon>
        <taxon>Gammaproteobacteria</taxon>
        <taxon>Candidatus Competibacteraceae</taxon>
        <taxon>Candidatus Competibacter</taxon>
    </lineage>
</organism>
<dbReference type="EMBL" id="SPMZ01000089">
    <property type="protein sequence ID" value="NMQ21347.1"/>
    <property type="molecule type" value="Genomic_DNA"/>
</dbReference>
<keyword evidence="7" id="KW-1185">Reference proteome</keyword>
<keyword evidence="3" id="KW-0808">Transferase</keyword>
<dbReference type="PANTHER" id="PTHR43047">
    <property type="entry name" value="TWO-COMPONENT HISTIDINE PROTEIN KINASE"/>
    <property type="match status" value="1"/>
</dbReference>
<dbReference type="PRINTS" id="PR00344">
    <property type="entry name" value="BCTRLSENSOR"/>
</dbReference>
<evidence type="ECO:0000256" key="4">
    <source>
        <dbReference type="ARBA" id="ARBA00022777"/>
    </source>
</evidence>
<evidence type="ECO:0000313" key="7">
    <source>
        <dbReference type="Proteomes" id="UP000760480"/>
    </source>
</evidence>
<keyword evidence="6" id="KW-0067">ATP-binding</keyword>
<dbReference type="InterPro" id="IPR003594">
    <property type="entry name" value="HATPase_dom"/>
</dbReference>
<dbReference type="Pfam" id="PF02518">
    <property type="entry name" value="HATPase_c"/>
    <property type="match status" value="1"/>
</dbReference>
<proteinExistence type="predicted"/>
<accession>A0ABX1TRQ7</accession>
<dbReference type="CDD" id="cd16922">
    <property type="entry name" value="HATPase_EvgS-ArcB-TorS-like"/>
    <property type="match status" value="1"/>
</dbReference>
<keyword evidence="4" id="KW-0418">Kinase</keyword>
<dbReference type="Gene3D" id="3.30.565.10">
    <property type="entry name" value="Histidine kinase-like ATPase, C-terminal domain"/>
    <property type="match status" value="1"/>
</dbReference>
<reference evidence="6 7" key="1">
    <citation type="submission" date="2019-03" db="EMBL/GenBank/DDBJ databases">
        <title>Metabolic reconstructions from genomes of highly enriched 'Candidatus Accumulibacter' and 'Candidatus Competibacter' bioreactor populations.</title>
        <authorList>
            <person name="Annavajhala M.K."/>
            <person name="Welles L."/>
            <person name="Abbas B."/>
            <person name="Sorokin D."/>
            <person name="Park H."/>
            <person name="Van Loosdrecht M."/>
            <person name="Chandran K."/>
        </authorList>
    </citation>
    <scope>NUCLEOTIDE SEQUENCE [LARGE SCALE GENOMIC DNA]</scope>
    <source>
        <strain evidence="6 7">SBR_G</strain>
    </source>
</reference>
<dbReference type="Proteomes" id="UP000760480">
    <property type="component" value="Unassembled WGS sequence"/>
</dbReference>
<dbReference type="SUPFAM" id="SSF55874">
    <property type="entry name" value="ATPase domain of HSP90 chaperone/DNA topoisomerase II/histidine kinase"/>
    <property type="match status" value="1"/>
</dbReference>
<evidence type="ECO:0000259" key="5">
    <source>
        <dbReference type="PROSITE" id="PS50109"/>
    </source>
</evidence>
<gene>
    <name evidence="6" type="ORF">E4P82_20360</name>
</gene>
<protein>
    <recommendedName>
        <fullName evidence="2">histidine kinase</fullName>
        <ecNumber evidence="2">2.7.13.3</ecNumber>
    </recommendedName>
</protein>
<dbReference type="EC" id="2.7.13.3" evidence="2"/>
<evidence type="ECO:0000256" key="2">
    <source>
        <dbReference type="ARBA" id="ARBA00012438"/>
    </source>
</evidence>
<dbReference type="PROSITE" id="PS50109">
    <property type="entry name" value="HIS_KIN"/>
    <property type="match status" value="1"/>
</dbReference>
<feature type="domain" description="Histidine kinase" evidence="5">
    <location>
        <begin position="16"/>
        <end position="109"/>
    </location>
</feature>
<dbReference type="SMART" id="SM00387">
    <property type="entry name" value="HATPase_c"/>
    <property type="match status" value="1"/>
</dbReference>
<dbReference type="GO" id="GO:0005524">
    <property type="term" value="F:ATP binding"/>
    <property type="evidence" value="ECO:0007669"/>
    <property type="project" value="UniProtKB-KW"/>
</dbReference>
<evidence type="ECO:0000256" key="1">
    <source>
        <dbReference type="ARBA" id="ARBA00000085"/>
    </source>
</evidence>
<dbReference type="InterPro" id="IPR005467">
    <property type="entry name" value="His_kinase_dom"/>
</dbReference>
<comment type="catalytic activity">
    <reaction evidence="1">
        <text>ATP + protein L-histidine = ADP + protein N-phospho-L-histidine.</text>
        <dbReference type="EC" id="2.7.13.3"/>
    </reaction>
</comment>
<sequence>MIPTCRNGSEPTASNLKKVIHNLIDNAIKFTAQGQVRIRAWNQQTGEDTCDLHLSVQDTGFGISPELQVKIFEPFTQVDSSTTRRHGGNGLGLAICRQLVELMNGRITLKKPARKRLDVLRRVAVHPVATGT</sequence>
<comment type="caution">
    <text evidence="6">The sequence shown here is derived from an EMBL/GenBank/DDBJ whole genome shotgun (WGS) entry which is preliminary data.</text>
</comment>
<dbReference type="PANTHER" id="PTHR43047:SF72">
    <property type="entry name" value="OSMOSENSING HISTIDINE PROTEIN KINASE SLN1"/>
    <property type="match status" value="1"/>
</dbReference>
<evidence type="ECO:0000313" key="6">
    <source>
        <dbReference type="EMBL" id="NMQ21347.1"/>
    </source>
</evidence>
<evidence type="ECO:0000256" key="3">
    <source>
        <dbReference type="ARBA" id="ARBA00022679"/>
    </source>
</evidence>
<name>A0ABX1TRQ7_9GAMM</name>
<keyword evidence="6" id="KW-0547">Nucleotide-binding</keyword>